<dbReference type="Gene3D" id="1.20.1250.20">
    <property type="entry name" value="MFS general substrate transporter like domains"/>
    <property type="match status" value="2"/>
</dbReference>
<evidence type="ECO:0000256" key="2">
    <source>
        <dbReference type="ARBA" id="ARBA00022989"/>
    </source>
</evidence>
<dbReference type="EMBL" id="LN885086">
    <property type="protein sequence ID" value="CUQ68160.1"/>
    <property type="molecule type" value="Genomic_DNA"/>
</dbReference>
<feature type="transmembrane region" description="Helical" evidence="4">
    <location>
        <begin position="306"/>
        <end position="323"/>
    </location>
</feature>
<reference evidence="7" key="1">
    <citation type="submission" date="2015-09" db="EMBL/GenBank/DDBJ databases">
        <authorList>
            <person name="Daims H."/>
        </authorList>
    </citation>
    <scope>NUCLEOTIDE SEQUENCE [LARGE SCALE GENOMIC DNA]</scope>
</reference>
<dbReference type="PANTHER" id="PTHR23518:SF2">
    <property type="entry name" value="MAJOR FACILITATOR SUPERFAMILY TRANSPORTER"/>
    <property type="match status" value="1"/>
</dbReference>
<evidence type="ECO:0000256" key="3">
    <source>
        <dbReference type="ARBA" id="ARBA00023136"/>
    </source>
</evidence>
<dbReference type="CDD" id="cd17370">
    <property type="entry name" value="MFS_MJ1317_like"/>
    <property type="match status" value="1"/>
</dbReference>
<feature type="transmembrane region" description="Helical" evidence="4">
    <location>
        <begin position="144"/>
        <end position="162"/>
    </location>
</feature>
<dbReference type="OrthoDB" id="9803985at2"/>
<dbReference type="Pfam" id="PF07690">
    <property type="entry name" value="MFS_1"/>
    <property type="match status" value="1"/>
</dbReference>
<organism evidence="6 7">
    <name type="scientific">Candidatus Nitrospira inopinata</name>
    <dbReference type="NCBI Taxonomy" id="1715989"/>
    <lineage>
        <taxon>Bacteria</taxon>
        <taxon>Pseudomonadati</taxon>
        <taxon>Nitrospirota</taxon>
        <taxon>Nitrospiria</taxon>
        <taxon>Nitrospirales</taxon>
        <taxon>Nitrospiraceae</taxon>
        <taxon>Nitrospira</taxon>
    </lineage>
</organism>
<dbReference type="SUPFAM" id="SSF103473">
    <property type="entry name" value="MFS general substrate transporter"/>
    <property type="match status" value="1"/>
</dbReference>
<feature type="transmembrane region" description="Helical" evidence="4">
    <location>
        <begin position="35"/>
        <end position="59"/>
    </location>
</feature>
<feature type="transmembrane region" description="Helical" evidence="4">
    <location>
        <begin position="374"/>
        <end position="393"/>
    </location>
</feature>
<keyword evidence="2 4" id="KW-1133">Transmembrane helix</keyword>
<feature type="domain" description="Major facilitator superfamily (MFS) profile" evidence="5">
    <location>
        <begin position="10"/>
        <end position="398"/>
    </location>
</feature>
<dbReference type="STRING" id="1715989.NITINOP_3188"/>
<evidence type="ECO:0000313" key="7">
    <source>
        <dbReference type="Proteomes" id="UP000066284"/>
    </source>
</evidence>
<evidence type="ECO:0000256" key="4">
    <source>
        <dbReference type="SAM" id="Phobius"/>
    </source>
</evidence>
<keyword evidence="1 4" id="KW-0812">Transmembrane</keyword>
<proteinExistence type="predicted"/>
<feature type="transmembrane region" description="Helical" evidence="4">
    <location>
        <begin position="79"/>
        <end position="102"/>
    </location>
</feature>
<accession>A0A0S4KXV7</accession>
<evidence type="ECO:0000259" key="5">
    <source>
        <dbReference type="PROSITE" id="PS50850"/>
    </source>
</evidence>
<keyword evidence="7" id="KW-1185">Reference proteome</keyword>
<dbReference type="Proteomes" id="UP000066284">
    <property type="component" value="Chromosome 1"/>
</dbReference>
<feature type="transmembrane region" description="Helical" evidence="4">
    <location>
        <begin position="213"/>
        <end position="238"/>
    </location>
</feature>
<evidence type="ECO:0000313" key="6">
    <source>
        <dbReference type="EMBL" id="CUQ68160.1"/>
    </source>
</evidence>
<dbReference type="InterPro" id="IPR011701">
    <property type="entry name" value="MFS"/>
</dbReference>
<sequence>MTSLPWINRTVVGIVLATFLSDFSHEMCTAVLPLYLATVGLGPAALGVIEGVADFLVSLSKLAGGVVGHHVEHKRPWTTVGYLVTTLATGAIGLVGGLASLVSLRSLAWIGRGFRGPLRDSMLADAVNPSYFGRAYGLERAGDMLGAVAGPLVATLLVWGGIEFRTVILWTLAPGLLAAAAIFFLAQERPAPQVSQSDAVRPRPGWRAFPRSFWLFLAGVFLFGLGDFSRTFLVLLGAQQFGETSLHAEGALSAAILLYTAHNLISALAAYPIGSRADRGSKLSILLWGYGLGVGTNLLLAWAGASVGGLLIAVACSGVYIAVEETLEKAVVAERLPRELRSLGLGLLACANAVGDMVSSLYVGYLLDHHQAEAAFGIAAFCGAIGVLWLMLIKTRVGVVKQG</sequence>
<dbReference type="RefSeq" id="WP_062487255.1">
    <property type="nucleotide sequence ID" value="NZ_LN885086.1"/>
</dbReference>
<name>A0A0S4KXV7_9BACT</name>
<dbReference type="GO" id="GO:0022857">
    <property type="term" value="F:transmembrane transporter activity"/>
    <property type="evidence" value="ECO:0007669"/>
    <property type="project" value="InterPro"/>
</dbReference>
<dbReference type="PROSITE" id="PS50850">
    <property type="entry name" value="MFS"/>
    <property type="match status" value="1"/>
</dbReference>
<dbReference type="KEGG" id="nio:NITINOP_3188"/>
<dbReference type="InterPro" id="IPR036259">
    <property type="entry name" value="MFS_trans_sf"/>
</dbReference>
<protein>
    <submittedName>
        <fullName evidence="6">Putative MFS transporter</fullName>
    </submittedName>
</protein>
<dbReference type="PANTHER" id="PTHR23518">
    <property type="entry name" value="C-METHYLTRANSFERASE"/>
    <property type="match status" value="1"/>
</dbReference>
<feature type="transmembrane region" description="Helical" evidence="4">
    <location>
        <begin position="343"/>
        <end position="362"/>
    </location>
</feature>
<dbReference type="InterPro" id="IPR020846">
    <property type="entry name" value="MFS_dom"/>
</dbReference>
<feature type="transmembrane region" description="Helical" evidence="4">
    <location>
        <begin position="168"/>
        <end position="186"/>
    </location>
</feature>
<keyword evidence="3 4" id="KW-0472">Membrane</keyword>
<gene>
    <name evidence="6" type="ORF">NITINOP_3188</name>
</gene>
<evidence type="ECO:0000256" key="1">
    <source>
        <dbReference type="ARBA" id="ARBA00022692"/>
    </source>
</evidence>
<dbReference type="AlphaFoldDB" id="A0A0S4KXV7"/>